<keyword evidence="1 4" id="KW-0349">Heme</keyword>
<keyword evidence="2 4" id="KW-0479">Metal-binding</keyword>
<evidence type="ECO:0000256" key="5">
    <source>
        <dbReference type="SAM" id="MobiDB-lite"/>
    </source>
</evidence>
<dbReference type="Pfam" id="PF07583">
    <property type="entry name" value="PSCyt2"/>
    <property type="match status" value="1"/>
</dbReference>
<dbReference type="InterPro" id="IPR009056">
    <property type="entry name" value="Cyt_c-like_dom"/>
</dbReference>
<dbReference type="InterPro" id="IPR011444">
    <property type="entry name" value="DUF1549"/>
</dbReference>
<dbReference type="RefSeq" id="WP_084427247.1">
    <property type="nucleotide sequence ID" value="NZ_CP042914.1"/>
</dbReference>
<dbReference type="InterPro" id="IPR036909">
    <property type="entry name" value="Cyt_c-like_dom_sf"/>
</dbReference>
<dbReference type="InterPro" id="IPR022655">
    <property type="entry name" value="DUF1553"/>
</dbReference>
<keyword evidence="3 4" id="KW-0408">Iron</keyword>
<proteinExistence type="predicted"/>
<dbReference type="Proteomes" id="UP000325286">
    <property type="component" value="Chromosome"/>
</dbReference>
<feature type="transmembrane region" description="Helical" evidence="6">
    <location>
        <begin position="12"/>
        <end position="34"/>
    </location>
</feature>
<dbReference type="PANTHER" id="PTHR35889:SF3">
    <property type="entry name" value="F-BOX DOMAIN-CONTAINING PROTEIN"/>
    <property type="match status" value="1"/>
</dbReference>
<dbReference type="KEGG" id="rul:UC8_47390"/>
<evidence type="ECO:0000256" key="2">
    <source>
        <dbReference type="ARBA" id="ARBA00022723"/>
    </source>
</evidence>
<evidence type="ECO:0000256" key="1">
    <source>
        <dbReference type="ARBA" id="ARBA00022617"/>
    </source>
</evidence>
<evidence type="ECO:0000256" key="3">
    <source>
        <dbReference type="ARBA" id="ARBA00023004"/>
    </source>
</evidence>
<sequence>MLVHPSPLYRRFSVSAFATYGGAFAVLVLAAGLVSGQQPADGPPASEANASQAHEHQTNAEASEVAFAEQIRPLFNTHCIACHGGVKEAGGVSLILRSSVLGEADSGEAIVVPGDPELSAIMARVTSDDPYERMPPPEHGRALTAEEIDTLRRWIQQGAKWQEHWAYVPPQNASAVLAAGEDPRPQWSRGTIDTLVQRRWQPDAVPNPPAERSQWLRRVTLDLTGVPPSNAEYERYAADDSPLADGRVVDSLLASPRFAERWAAVWLDLARYADTKGYEKDPHRDIWPFRDWVIRAIGDDMPFDDFTIKQLAGDLLPQPSTDDLVATAFHRNTQTNTEGGTDDEEFRLAAVMDRLQTTFEVWQATTIGCVQCHSHPYDPIEHDEYYKLLAFFNTSQDVDLDDERPTLTIPSDIAALDSENRAALARLVRELEVVKQQQYQASRPLLENRNDEWQLMPLNAQSTGQTTLQVHSGAGGAAAEVQAVGTLTQGSRYTIDLALPDALNSLSAVRLDVLPTDVETARRNPETGFVVSRLQAHWIGGEPDEMKPLAEIPFTMVVGDDPLSLDDPQASLKGNADGWSAKPKISRPRTAVFVTDAVLQRPAGATGLRLSIEQKQALTGNIPLLIQRLRVSATAAESWPQWVHAEQTEHRSELIAATRKELAAIKGPRVPVMQQQSPAAARETFVFVRGNWLEKGDQVRPDVPAVLPPLPAVGDDPQAMPTRYDLARWLASPENPLTGRVVVNRVWFHLFGTGLVPTLEDFGSPGQPPTHPELLDDLASRFAGSMDWSVKRLVREIVLSAVYRQSATATAEQHAQDPHNQLLQRGPRNRLTAEMVRDQALMLSGLLSETMYGPSVMPPQPEGIWLSPYNGARWKTAEGADRYRRGLYTYWKRTSGYPSMLTFDATSRERCTLRRVPTNTPLQALVTMNDPVYVEAAQGLAERMAEEGGTGMNAQIRWAFRRCTGQSPDNEMMTALLSLVSDARAAYHSDAAAQGIAPNAAAYARFIVAHTLLNLDLTLTR</sequence>
<reference evidence="8 9" key="1">
    <citation type="submission" date="2019-08" db="EMBL/GenBank/DDBJ databases">
        <title>Deep-cultivation of Planctomycetes and their phenomic and genomic characterization uncovers novel biology.</title>
        <authorList>
            <person name="Wiegand S."/>
            <person name="Jogler M."/>
            <person name="Boedeker C."/>
            <person name="Pinto D."/>
            <person name="Vollmers J."/>
            <person name="Rivas-Marin E."/>
            <person name="Kohn T."/>
            <person name="Peeters S.H."/>
            <person name="Heuer A."/>
            <person name="Rast P."/>
            <person name="Oberbeckmann S."/>
            <person name="Bunk B."/>
            <person name="Jeske O."/>
            <person name="Meyerdierks A."/>
            <person name="Storesund J.E."/>
            <person name="Kallscheuer N."/>
            <person name="Luecker S."/>
            <person name="Lage O.M."/>
            <person name="Pohl T."/>
            <person name="Merkel B.J."/>
            <person name="Hornburger P."/>
            <person name="Mueller R.-W."/>
            <person name="Bruemmer F."/>
            <person name="Labrenz M."/>
            <person name="Spormann A.M."/>
            <person name="Op den Camp H."/>
            <person name="Overmann J."/>
            <person name="Amann R."/>
            <person name="Jetten M.S.M."/>
            <person name="Mascher T."/>
            <person name="Medema M.H."/>
            <person name="Devos D.P."/>
            <person name="Kaster A.-K."/>
            <person name="Ovreas L."/>
            <person name="Rohde M."/>
            <person name="Galperin M.Y."/>
            <person name="Jogler C."/>
        </authorList>
    </citation>
    <scope>NUCLEOTIDE SEQUENCE [LARGE SCALE GENOMIC DNA]</scope>
    <source>
        <strain evidence="8 9">UC8</strain>
    </source>
</reference>
<dbReference type="PANTHER" id="PTHR35889">
    <property type="entry name" value="CYCLOINULO-OLIGOSACCHARIDE FRUCTANOTRANSFERASE-RELATED"/>
    <property type="match status" value="1"/>
</dbReference>
<accession>A0A5B9QUH1</accession>
<feature type="region of interest" description="Disordered" evidence="5">
    <location>
        <begin position="38"/>
        <end position="60"/>
    </location>
</feature>
<evidence type="ECO:0000256" key="6">
    <source>
        <dbReference type="SAM" id="Phobius"/>
    </source>
</evidence>
<keyword evidence="6" id="KW-0812">Transmembrane</keyword>
<dbReference type="Gene3D" id="1.10.760.10">
    <property type="entry name" value="Cytochrome c-like domain"/>
    <property type="match status" value="1"/>
</dbReference>
<dbReference type="PROSITE" id="PS51007">
    <property type="entry name" value="CYTC"/>
    <property type="match status" value="1"/>
</dbReference>
<organism evidence="8 9">
    <name type="scientific">Roseimaritima ulvae</name>
    <dbReference type="NCBI Taxonomy" id="980254"/>
    <lineage>
        <taxon>Bacteria</taxon>
        <taxon>Pseudomonadati</taxon>
        <taxon>Planctomycetota</taxon>
        <taxon>Planctomycetia</taxon>
        <taxon>Pirellulales</taxon>
        <taxon>Pirellulaceae</taxon>
        <taxon>Roseimaritima</taxon>
    </lineage>
</organism>
<dbReference type="GO" id="GO:0046872">
    <property type="term" value="F:metal ion binding"/>
    <property type="evidence" value="ECO:0007669"/>
    <property type="project" value="UniProtKB-KW"/>
</dbReference>
<evidence type="ECO:0000313" key="8">
    <source>
        <dbReference type="EMBL" id="QEG42697.1"/>
    </source>
</evidence>
<keyword evidence="9" id="KW-1185">Reference proteome</keyword>
<evidence type="ECO:0000259" key="7">
    <source>
        <dbReference type="PROSITE" id="PS51007"/>
    </source>
</evidence>
<protein>
    <submittedName>
        <fullName evidence="8">Planctomycete cytochrome C</fullName>
    </submittedName>
</protein>
<dbReference type="GO" id="GO:0020037">
    <property type="term" value="F:heme binding"/>
    <property type="evidence" value="ECO:0007669"/>
    <property type="project" value="InterPro"/>
</dbReference>
<feature type="domain" description="Cytochrome c" evidence="7">
    <location>
        <begin position="66"/>
        <end position="159"/>
    </location>
</feature>
<dbReference type="OrthoDB" id="127107at2"/>
<dbReference type="Pfam" id="PF07635">
    <property type="entry name" value="PSCyt1"/>
    <property type="match status" value="1"/>
</dbReference>
<dbReference type="GO" id="GO:0009055">
    <property type="term" value="F:electron transfer activity"/>
    <property type="evidence" value="ECO:0007669"/>
    <property type="project" value="InterPro"/>
</dbReference>
<gene>
    <name evidence="8" type="ORF">UC8_47390</name>
</gene>
<evidence type="ECO:0000256" key="4">
    <source>
        <dbReference type="PROSITE-ProRule" id="PRU00433"/>
    </source>
</evidence>
<dbReference type="SUPFAM" id="SSF46626">
    <property type="entry name" value="Cytochrome c"/>
    <property type="match status" value="1"/>
</dbReference>
<keyword evidence="6" id="KW-0472">Membrane</keyword>
<dbReference type="AlphaFoldDB" id="A0A5B9QUH1"/>
<name>A0A5B9QUH1_9BACT</name>
<evidence type="ECO:0000313" key="9">
    <source>
        <dbReference type="Proteomes" id="UP000325286"/>
    </source>
</evidence>
<dbReference type="EMBL" id="CP042914">
    <property type="protein sequence ID" value="QEG42697.1"/>
    <property type="molecule type" value="Genomic_DNA"/>
</dbReference>
<dbReference type="InterPro" id="IPR011429">
    <property type="entry name" value="Cyt_c_Planctomycete-type"/>
</dbReference>
<dbReference type="Pfam" id="PF07587">
    <property type="entry name" value="PSD1"/>
    <property type="match status" value="1"/>
</dbReference>
<keyword evidence="6" id="KW-1133">Transmembrane helix</keyword>